<dbReference type="Proteomes" id="UP000177126">
    <property type="component" value="Unassembled WGS sequence"/>
</dbReference>
<feature type="transmembrane region" description="Helical" evidence="1">
    <location>
        <begin position="111"/>
        <end position="140"/>
    </location>
</feature>
<keyword evidence="1" id="KW-0812">Transmembrane</keyword>
<feature type="transmembrane region" description="Helical" evidence="1">
    <location>
        <begin position="21"/>
        <end position="42"/>
    </location>
</feature>
<comment type="caution">
    <text evidence="2">The sequence shown here is derived from an EMBL/GenBank/DDBJ whole genome shotgun (WGS) entry which is preliminary data.</text>
</comment>
<sequence>MLSSNRKTMLKHYLKIITRSLSLSLFGVFVIDYFSHLLFSSPMETPDYFMAKAVFYFVFSIIFLSVLKLEENEFIKVAIGGVVVASLWGAYYNVLPAIFDYYPFGISLRGLTFLGLGLFGAGLAFGIVHTIAFFGGYYFSKLIFKITPRM</sequence>
<name>A0A1G2FSW3_9BACT</name>
<dbReference type="AlphaFoldDB" id="A0A1G2FSW3"/>
<evidence type="ECO:0000313" key="3">
    <source>
        <dbReference type="Proteomes" id="UP000177126"/>
    </source>
</evidence>
<evidence type="ECO:0000256" key="1">
    <source>
        <dbReference type="SAM" id="Phobius"/>
    </source>
</evidence>
<dbReference type="EMBL" id="MHNF01000018">
    <property type="protein sequence ID" value="OGZ41165.1"/>
    <property type="molecule type" value="Genomic_DNA"/>
</dbReference>
<keyword evidence="1" id="KW-0472">Membrane</keyword>
<protein>
    <submittedName>
        <fullName evidence="2">Uncharacterized protein</fullName>
    </submittedName>
</protein>
<proteinExistence type="predicted"/>
<keyword evidence="1" id="KW-1133">Transmembrane helix</keyword>
<evidence type="ECO:0000313" key="2">
    <source>
        <dbReference type="EMBL" id="OGZ41165.1"/>
    </source>
</evidence>
<feature type="transmembrane region" description="Helical" evidence="1">
    <location>
        <begin position="48"/>
        <end position="67"/>
    </location>
</feature>
<reference evidence="2 3" key="1">
    <citation type="journal article" date="2016" name="Nat. Commun.">
        <title>Thousands of microbial genomes shed light on interconnected biogeochemical processes in an aquifer system.</title>
        <authorList>
            <person name="Anantharaman K."/>
            <person name="Brown C.T."/>
            <person name="Hug L.A."/>
            <person name="Sharon I."/>
            <person name="Castelle C.J."/>
            <person name="Probst A.J."/>
            <person name="Thomas B.C."/>
            <person name="Singh A."/>
            <person name="Wilkins M.J."/>
            <person name="Karaoz U."/>
            <person name="Brodie E.L."/>
            <person name="Williams K.H."/>
            <person name="Hubbard S.S."/>
            <person name="Banfield J.F."/>
        </authorList>
    </citation>
    <scope>NUCLEOTIDE SEQUENCE [LARGE SCALE GENOMIC DNA]</scope>
</reference>
<gene>
    <name evidence="2" type="ORF">A3B04_00060</name>
</gene>
<organism evidence="2 3">
    <name type="scientific">Candidatus Portnoybacteria bacterium RIFCSPLOWO2_02_FULL_39_11</name>
    <dbReference type="NCBI Taxonomy" id="1802001"/>
    <lineage>
        <taxon>Bacteria</taxon>
        <taxon>Candidatus Portnoyibacteriota</taxon>
    </lineage>
</organism>
<feature type="transmembrane region" description="Helical" evidence="1">
    <location>
        <begin position="74"/>
        <end position="91"/>
    </location>
</feature>
<accession>A0A1G2FSW3</accession>